<organism evidence="2 3">
    <name type="scientific">Sorghum bicolor</name>
    <name type="common">Sorghum</name>
    <name type="synonym">Sorghum vulgare</name>
    <dbReference type="NCBI Taxonomy" id="4558"/>
    <lineage>
        <taxon>Eukaryota</taxon>
        <taxon>Viridiplantae</taxon>
        <taxon>Streptophyta</taxon>
        <taxon>Embryophyta</taxon>
        <taxon>Tracheophyta</taxon>
        <taxon>Spermatophyta</taxon>
        <taxon>Magnoliopsida</taxon>
        <taxon>Liliopsida</taxon>
        <taxon>Poales</taxon>
        <taxon>Poaceae</taxon>
        <taxon>PACMAD clade</taxon>
        <taxon>Panicoideae</taxon>
        <taxon>Andropogonodae</taxon>
        <taxon>Andropogoneae</taxon>
        <taxon>Sorghinae</taxon>
        <taxon>Sorghum</taxon>
    </lineage>
</organism>
<accession>A0A921RZX0</accession>
<name>A0A921RZX0_SORBI</name>
<evidence type="ECO:0000256" key="1">
    <source>
        <dbReference type="SAM" id="SignalP"/>
    </source>
</evidence>
<sequence length="73" mass="8595">MPRTKFLMAWVGYLLQIIFQVKEASTPPNILKYIIQVGTFSCFLFERDISDSHFLIWCWIHGGSHILLSRCNY</sequence>
<feature type="signal peptide" evidence="1">
    <location>
        <begin position="1"/>
        <end position="24"/>
    </location>
</feature>
<gene>
    <name evidence="2" type="ORF">BDA96_01G251700</name>
</gene>
<dbReference type="AlphaFoldDB" id="A0A921RZX0"/>
<proteinExistence type="predicted"/>
<evidence type="ECO:0000313" key="3">
    <source>
        <dbReference type="Proteomes" id="UP000807115"/>
    </source>
</evidence>
<reference evidence="2" key="2">
    <citation type="submission" date="2020-10" db="EMBL/GenBank/DDBJ databases">
        <authorList>
            <person name="Cooper E.A."/>
            <person name="Brenton Z.W."/>
            <person name="Flinn B.S."/>
            <person name="Jenkins J."/>
            <person name="Shu S."/>
            <person name="Flowers D."/>
            <person name="Luo F."/>
            <person name="Wang Y."/>
            <person name="Xia P."/>
            <person name="Barry K."/>
            <person name="Daum C."/>
            <person name="Lipzen A."/>
            <person name="Yoshinaga Y."/>
            <person name="Schmutz J."/>
            <person name="Saski C."/>
            <person name="Vermerris W."/>
            <person name="Kresovich S."/>
        </authorList>
    </citation>
    <scope>NUCLEOTIDE SEQUENCE</scope>
</reference>
<protein>
    <submittedName>
        <fullName evidence="2">Uncharacterized protein</fullName>
    </submittedName>
</protein>
<reference evidence="2" key="1">
    <citation type="journal article" date="2019" name="BMC Genomics">
        <title>A new reference genome for Sorghum bicolor reveals high levels of sequence similarity between sweet and grain genotypes: implications for the genetics of sugar metabolism.</title>
        <authorList>
            <person name="Cooper E.A."/>
            <person name="Brenton Z.W."/>
            <person name="Flinn B.S."/>
            <person name="Jenkins J."/>
            <person name="Shu S."/>
            <person name="Flowers D."/>
            <person name="Luo F."/>
            <person name="Wang Y."/>
            <person name="Xia P."/>
            <person name="Barry K."/>
            <person name="Daum C."/>
            <person name="Lipzen A."/>
            <person name="Yoshinaga Y."/>
            <person name="Schmutz J."/>
            <person name="Saski C."/>
            <person name="Vermerris W."/>
            <person name="Kresovich S."/>
        </authorList>
    </citation>
    <scope>NUCLEOTIDE SEQUENCE</scope>
</reference>
<keyword evidence="1" id="KW-0732">Signal</keyword>
<comment type="caution">
    <text evidence="2">The sequence shown here is derived from an EMBL/GenBank/DDBJ whole genome shotgun (WGS) entry which is preliminary data.</text>
</comment>
<feature type="chain" id="PRO_5037505291" evidence="1">
    <location>
        <begin position="25"/>
        <end position="73"/>
    </location>
</feature>
<evidence type="ECO:0000313" key="2">
    <source>
        <dbReference type="EMBL" id="KAG0549392.1"/>
    </source>
</evidence>
<dbReference type="EMBL" id="CM027680">
    <property type="protein sequence ID" value="KAG0549392.1"/>
    <property type="molecule type" value="Genomic_DNA"/>
</dbReference>
<dbReference type="Proteomes" id="UP000807115">
    <property type="component" value="Chromosome 1"/>
</dbReference>